<keyword evidence="4" id="KW-1185">Reference proteome</keyword>
<evidence type="ECO:0000256" key="1">
    <source>
        <dbReference type="SAM" id="SignalP"/>
    </source>
</evidence>
<accession>A0A974SQE4</accession>
<dbReference type="EMBL" id="CP064781">
    <property type="protein sequence ID" value="QRJ64532.1"/>
    <property type="molecule type" value="Genomic_DNA"/>
</dbReference>
<gene>
    <name evidence="3" type="ORF">IWH25_04035</name>
</gene>
<dbReference type="AlphaFoldDB" id="A0A974SQE4"/>
<dbReference type="KEGG" id="ares:IWH25_04035"/>
<reference evidence="3" key="1">
    <citation type="submission" date="2020-11" db="EMBL/GenBank/DDBJ databases">
        <title>Azospira restricta DSM 18626 genome sequence.</title>
        <authorList>
            <person name="Moe W.M."/>
        </authorList>
    </citation>
    <scope>NUCLEOTIDE SEQUENCE</scope>
    <source>
        <strain evidence="3">DSM 18626</strain>
    </source>
</reference>
<protein>
    <recommendedName>
        <fullName evidence="2">Surface-adhesin protein E-like domain-containing protein</fullName>
    </recommendedName>
</protein>
<sequence length="129" mass="14346">MTRLLRCLPLVLFCHAASAQWEMLGRNEDLRLFVDRGTVQRDGDVATLWQLVDYTSAQWVGAMTVMSVHQRVEYDCAARRTRTVAGAAYSEQMGRGRQVFTEKVANPEWVAIPAGGTGEALWKIACGAQ</sequence>
<dbReference type="RefSeq" id="WP_203388078.1">
    <property type="nucleotide sequence ID" value="NZ_CP064781.1"/>
</dbReference>
<name>A0A974SQE4_9RHOO</name>
<organism evidence="3 4">
    <name type="scientific">Azospira restricta</name>
    <dbReference type="NCBI Taxonomy" id="404405"/>
    <lineage>
        <taxon>Bacteria</taxon>
        <taxon>Pseudomonadati</taxon>
        <taxon>Pseudomonadota</taxon>
        <taxon>Betaproteobacteria</taxon>
        <taxon>Rhodocyclales</taxon>
        <taxon>Rhodocyclaceae</taxon>
        <taxon>Azospira</taxon>
    </lineage>
</organism>
<dbReference type="Proteomes" id="UP000663444">
    <property type="component" value="Chromosome"/>
</dbReference>
<proteinExistence type="predicted"/>
<keyword evidence="1" id="KW-0732">Signal</keyword>
<feature type="chain" id="PRO_5038067482" description="Surface-adhesin protein E-like domain-containing protein" evidence="1">
    <location>
        <begin position="20"/>
        <end position="129"/>
    </location>
</feature>
<evidence type="ECO:0000313" key="3">
    <source>
        <dbReference type="EMBL" id="QRJ64532.1"/>
    </source>
</evidence>
<dbReference type="Pfam" id="PF16747">
    <property type="entry name" value="Adhesin_E"/>
    <property type="match status" value="1"/>
</dbReference>
<dbReference type="InterPro" id="IPR031939">
    <property type="entry name" value="Adhesin_E-like"/>
</dbReference>
<evidence type="ECO:0000259" key="2">
    <source>
        <dbReference type="Pfam" id="PF16747"/>
    </source>
</evidence>
<feature type="signal peptide" evidence="1">
    <location>
        <begin position="1"/>
        <end position="19"/>
    </location>
</feature>
<evidence type="ECO:0000313" key="4">
    <source>
        <dbReference type="Proteomes" id="UP000663444"/>
    </source>
</evidence>
<feature type="domain" description="Surface-adhesin protein E-like" evidence="2">
    <location>
        <begin position="21"/>
        <end position="127"/>
    </location>
</feature>